<dbReference type="PANTHER" id="PTHR31528">
    <property type="entry name" value="4-AMINO-5-HYDROXYMETHYL-2-METHYLPYRIMIDINE PHOSPHATE SYNTHASE THI11-RELATED"/>
    <property type="match status" value="1"/>
</dbReference>
<name>A0A6L9MFI2_9HYPH</name>
<evidence type="ECO:0000256" key="1">
    <source>
        <dbReference type="SAM" id="SignalP"/>
    </source>
</evidence>
<evidence type="ECO:0000259" key="2">
    <source>
        <dbReference type="Pfam" id="PF09084"/>
    </source>
</evidence>
<dbReference type="Pfam" id="PF09084">
    <property type="entry name" value="NMT1"/>
    <property type="match status" value="1"/>
</dbReference>
<dbReference type="InterPro" id="IPR015168">
    <property type="entry name" value="SsuA/THI5"/>
</dbReference>
<evidence type="ECO:0000313" key="4">
    <source>
        <dbReference type="Proteomes" id="UP000476332"/>
    </source>
</evidence>
<keyword evidence="4" id="KW-1185">Reference proteome</keyword>
<dbReference type="EMBL" id="JAAAMJ010000003">
    <property type="protein sequence ID" value="NDV86555.1"/>
    <property type="molecule type" value="Genomic_DNA"/>
</dbReference>
<proteinExistence type="predicted"/>
<dbReference type="PANTHER" id="PTHR31528:SF3">
    <property type="entry name" value="THIAMINE BIOSYNTHESIS PROTEIN HI_0357-RELATED"/>
    <property type="match status" value="1"/>
</dbReference>
<dbReference type="GO" id="GO:0009228">
    <property type="term" value="P:thiamine biosynthetic process"/>
    <property type="evidence" value="ECO:0007669"/>
    <property type="project" value="InterPro"/>
</dbReference>
<dbReference type="InterPro" id="IPR027939">
    <property type="entry name" value="NMT1/THI5"/>
</dbReference>
<evidence type="ECO:0000313" key="3">
    <source>
        <dbReference type="EMBL" id="NDV86555.1"/>
    </source>
</evidence>
<reference evidence="3 4" key="1">
    <citation type="submission" date="2020-01" db="EMBL/GenBank/DDBJ databases">
        <title>Genomes of bacteria type strains.</title>
        <authorList>
            <person name="Chen J."/>
            <person name="Zhu S."/>
            <person name="Chen J."/>
        </authorList>
    </citation>
    <scope>NUCLEOTIDE SEQUENCE [LARGE SCALE GENOMIC DNA]</scope>
    <source>
        <strain evidence="3 4">KCTC 52919</strain>
    </source>
</reference>
<feature type="chain" id="PRO_5026860111" evidence="1">
    <location>
        <begin position="26"/>
        <end position="337"/>
    </location>
</feature>
<dbReference type="Proteomes" id="UP000476332">
    <property type="component" value="Unassembled WGS sequence"/>
</dbReference>
<organism evidence="3 4">
    <name type="scientific">Aurantimonas aggregata</name>
    <dbReference type="NCBI Taxonomy" id="2047720"/>
    <lineage>
        <taxon>Bacteria</taxon>
        <taxon>Pseudomonadati</taxon>
        <taxon>Pseudomonadota</taxon>
        <taxon>Alphaproteobacteria</taxon>
        <taxon>Hyphomicrobiales</taxon>
        <taxon>Aurantimonadaceae</taxon>
        <taxon>Aurantimonas</taxon>
    </lineage>
</organism>
<dbReference type="PROSITE" id="PS51257">
    <property type="entry name" value="PROKAR_LIPOPROTEIN"/>
    <property type="match status" value="1"/>
</dbReference>
<dbReference type="AlphaFoldDB" id="A0A6L9MFI2"/>
<accession>A0A6L9MFI2</accession>
<gene>
    <name evidence="3" type="ORF">GTW51_07565</name>
</gene>
<dbReference type="Gene3D" id="3.40.190.10">
    <property type="entry name" value="Periplasmic binding protein-like II"/>
    <property type="match status" value="2"/>
</dbReference>
<sequence>MPVNRFLLSTAVVASFACAGAPAGAQEAVTLVLNWTPTADHAPYYYALQEGWYADEGLELSIEVGRGSAASAQQVGVGASEFGVSDLATAMVARGKGADLVALMSVYANTPQGFYWLKSSGIEGPKDFPENRIGNPPGDASRVMWPAFAQAVGIEPDSVNFVNIAPPAKMPSLKSGAVEIISDFYNEHDLKLREFGDDLGYVAWSELGLNPYGNSIVVNGDFLDANEVAVASFVKVSQRAFAACVEDVDPCLQALMAGASGLDLEVQRDQWERIKSLMTDDFTTTEALGWIDGARLESDYELVSTYISIDEPFEIGTMFTTRFLDTSVKMDKSKAGK</sequence>
<feature type="signal peptide" evidence="1">
    <location>
        <begin position="1"/>
        <end position="25"/>
    </location>
</feature>
<dbReference type="SUPFAM" id="SSF53850">
    <property type="entry name" value="Periplasmic binding protein-like II"/>
    <property type="match status" value="1"/>
</dbReference>
<feature type="domain" description="SsuA/THI5-like" evidence="2">
    <location>
        <begin position="39"/>
        <end position="247"/>
    </location>
</feature>
<protein>
    <submittedName>
        <fullName evidence="3">ABC transporter substrate-binding protein</fullName>
    </submittedName>
</protein>
<keyword evidence="1" id="KW-0732">Signal</keyword>
<comment type="caution">
    <text evidence="3">The sequence shown here is derived from an EMBL/GenBank/DDBJ whole genome shotgun (WGS) entry which is preliminary data.</text>
</comment>